<dbReference type="OrthoDB" id="240216at2759"/>
<dbReference type="GO" id="GO:0008292">
    <property type="term" value="P:acetylcholine biosynthetic process"/>
    <property type="evidence" value="ECO:0007669"/>
    <property type="project" value="TreeGrafter"/>
</dbReference>
<accession>A0A7R9KL24</accession>
<feature type="active site" description="Proton acceptor" evidence="7">
    <location>
        <position position="371"/>
    </location>
</feature>
<dbReference type="GO" id="GO:0005737">
    <property type="term" value="C:cytoplasm"/>
    <property type="evidence" value="ECO:0007669"/>
    <property type="project" value="TreeGrafter"/>
</dbReference>
<organism evidence="10">
    <name type="scientific">Medioppia subpectinata</name>
    <dbReference type="NCBI Taxonomy" id="1979941"/>
    <lineage>
        <taxon>Eukaryota</taxon>
        <taxon>Metazoa</taxon>
        <taxon>Ecdysozoa</taxon>
        <taxon>Arthropoda</taxon>
        <taxon>Chelicerata</taxon>
        <taxon>Arachnida</taxon>
        <taxon>Acari</taxon>
        <taxon>Acariformes</taxon>
        <taxon>Sarcoptiformes</taxon>
        <taxon>Oribatida</taxon>
        <taxon>Brachypylina</taxon>
        <taxon>Oppioidea</taxon>
        <taxon>Oppiidae</taxon>
        <taxon>Medioppia</taxon>
    </lineage>
</organism>
<evidence type="ECO:0000256" key="4">
    <source>
        <dbReference type="ARBA" id="ARBA00023315"/>
    </source>
</evidence>
<evidence type="ECO:0000256" key="6">
    <source>
        <dbReference type="ARBA" id="ARBA00040495"/>
    </source>
</evidence>
<dbReference type="PANTHER" id="PTHR22589:SF14">
    <property type="entry name" value="CHOLINE O-ACETYLTRANSFERASE"/>
    <property type="match status" value="1"/>
</dbReference>
<dbReference type="GO" id="GO:0004102">
    <property type="term" value="F:choline O-acetyltransferase activity"/>
    <property type="evidence" value="ECO:0007669"/>
    <property type="project" value="UniProtKB-EC"/>
</dbReference>
<dbReference type="Proteomes" id="UP000759131">
    <property type="component" value="Unassembled WGS sequence"/>
</dbReference>
<proteinExistence type="inferred from homology"/>
<dbReference type="Pfam" id="PF00755">
    <property type="entry name" value="Carn_acyltransf"/>
    <property type="match status" value="1"/>
</dbReference>
<dbReference type="InterPro" id="IPR000542">
    <property type="entry name" value="Carn_acyl_trans"/>
</dbReference>
<dbReference type="SUPFAM" id="SSF52777">
    <property type="entry name" value="CoA-dependent acyltransferases"/>
    <property type="match status" value="2"/>
</dbReference>
<protein>
    <recommendedName>
        <fullName evidence="6">Choline O-acetyltransferase</fullName>
        <ecNumber evidence="5">2.3.1.6</ecNumber>
    </recommendedName>
</protein>
<dbReference type="GO" id="GO:0007274">
    <property type="term" value="P:neuromuscular synaptic transmission"/>
    <property type="evidence" value="ECO:0007669"/>
    <property type="project" value="TreeGrafter"/>
</dbReference>
<keyword evidence="11" id="KW-1185">Reference proteome</keyword>
<evidence type="ECO:0000256" key="5">
    <source>
        <dbReference type="ARBA" id="ARBA00039091"/>
    </source>
</evidence>
<dbReference type="InterPro" id="IPR042231">
    <property type="entry name" value="Cho/carn_acyl_trans_2"/>
</dbReference>
<keyword evidence="2 8" id="KW-0808">Transferase</keyword>
<evidence type="ECO:0000256" key="2">
    <source>
        <dbReference type="ARBA" id="ARBA00022679"/>
    </source>
</evidence>
<dbReference type="AlphaFoldDB" id="A0A7R9KL24"/>
<evidence type="ECO:0000256" key="8">
    <source>
        <dbReference type="RuleBase" id="RU003801"/>
    </source>
</evidence>
<evidence type="ECO:0000313" key="11">
    <source>
        <dbReference type="Proteomes" id="UP000759131"/>
    </source>
</evidence>
<gene>
    <name evidence="10" type="ORF">OSB1V03_LOCUS5572</name>
</gene>
<dbReference type="EC" id="2.3.1.6" evidence="5"/>
<dbReference type="GO" id="GO:0043005">
    <property type="term" value="C:neuron projection"/>
    <property type="evidence" value="ECO:0007669"/>
    <property type="project" value="TreeGrafter"/>
</dbReference>
<dbReference type="GO" id="GO:0045202">
    <property type="term" value="C:synapse"/>
    <property type="evidence" value="ECO:0007669"/>
    <property type="project" value="GOC"/>
</dbReference>
<keyword evidence="3" id="KW-0530">Neurotransmitter biosynthesis</keyword>
<evidence type="ECO:0000256" key="3">
    <source>
        <dbReference type="ARBA" id="ARBA00022979"/>
    </source>
</evidence>
<evidence type="ECO:0000256" key="7">
    <source>
        <dbReference type="PIRSR" id="PIRSR600542-1"/>
    </source>
</evidence>
<feature type="domain" description="Choline/carnitine acyltransferase" evidence="9">
    <location>
        <begin position="110"/>
        <end position="653"/>
    </location>
</feature>
<dbReference type="EMBL" id="CAJPIZ010002836">
    <property type="protein sequence ID" value="CAG2105566.1"/>
    <property type="molecule type" value="Genomic_DNA"/>
</dbReference>
<keyword evidence="4 8" id="KW-0012">Acyltransferase</keyword>
<dbReference type="Gene3D" id="3.30.559.10">
    <property type="entry name" value="Chloramphenicol acetyltransferase-like domain"/>
    <property type="match status" value="1"/>
</dbReference>
<name>A0A7R9KL24_9ACAR</name>
<sequence length="671" mass="75684">MSNYENICCNPTLYGNPWKGVSGLPSLGGGRIGGSLGLMGTALIDGSRGGGADTGGGGGTGLGAVSEVVTVVGGVVAVILGSIVVEMMLGSAVVVVVTEETVVERTDTDITPIWLDDMYLLNALPLPINSSPFYLFPRQQFKTSTDQLRLASEIIQFTYEFRNRIENQSLSQDYGSGQGKGQPLCMQTYKNFFNAYRIAGEEKDEILLINENREEDNEHIVIASRNQFFVLQFKRNEFPSVDELLDKLKYIWYLSKEYESCAPFVGILTTDNRKIWANTRKRMLLSDVNKQSLKYIENCLFVICLDDCVSTKTTRNQRRDSIQMARMDPTYMASTLLHGGGSQFYTPNRWFDKTLQIIIGKDGIFGVISEHTVSEGMTILRFCQELIDYLEEHPFHSNHHRKDSTKGFHNRNSNVNLHNGVFPLHWDIDDNISFQLIESTKRIDKLIADVDLYVLQFNEFGKEFVKQQKLSPDAFVQLALQLTYYKVHRKLVSTYESASLRPFKLGRVDNIRAATLEALAWAKAMCDEIPEITERHKTEMFLKAMAKQMEILKYTICGHGIDNHLLGLNVMSKINDKEIPSLFKEKSYKEFLNFRLSTSQLATEKGILVGYGPVVADGYGCSYNICQNVITFCISSFFSSCETSSDFFALSLEGSLLQMRELCIKINSYQT</sequence>
<dbReference type="EMBL" id="OC857411">
    <property type="protein sequence ID" value="CAD7625136.1"/>
    <property type="molecule type" value="Genomic_DNA"/>
</dbReference>
<dbReference type="PROSITE" id="PS00440">
    <property type="entry name" value="ACYLTRANSF_C_2"/>
    <property type="match status" value="1"/>
</dbReference>
<dbReference type="PANTHER" id="PTHR22589">
    <property type="entry name" value="CARNITINE O-ACYLTRANSFERASE"/>
    <property type="match status" value="1"/>
</dbReference>
<comment type="similarity">
    <text evidence="1 8">Belongs to the carnitine/choline acetyltransferase family.</text>
</comment>
<reference evidence="10" key="1">
    <citation type="submission" date="2020-11" db="EMBL/GenBank/DDBJ databases">
        <authorList>
            <person name="Tran Van P."/>
        </authorList>
    </citation>
    <scope>NUCLEOTIDE SEQUENCE</scope>
</reference>
<dbReference type="Gene3D" id="3.30.559.70">
    <property type="entry name" value="Choline/Carnitine o-acyltransferase, domain 2"/>
    <property type="match status" value="1"/>
</dbReference>
<dbReference type="InterPro" id="IPR039551">
    <property type="entry name" value="Cho/carn_acyl_trans"/>
</dbReference>
<evidence type="ECO:0000313" key="10">
    <source>
        <dbReference type="EMBL" id="CAD7625136.1"/>
    </source>
</evidence>
<evidence type="ECO:0000259" key="9">
    <source>
        <dbReference type="Pfam" id="PF00755"/>
    </source>
</evidence>
<dbReference type="InterPro" id="IPR023213">
    <property type="entry name" value="CAT-like_dom_sf"/>
</dbReference>
<evidence type="ECO:0000256" key="1">
    <source>
        <dbReference type="ARBA" id="ARBA00005232"/>
    </source>
</evidence>